<keyword evidence="4" id="KW-1185">Reference proteome</keyword>
<dbReference type="EMBL" id="JBHSDV010000001">
    <property type="protein sequence ID" value="MFC4386657.1"/>
    <property type="molecule type" value="Genomic_DNA"/>
</dbReference>
<dbReference type="PANTHER" id="PTHR12598:SF0">
    <property type="entry name" value="COPPER HOMEOSTASIS PROTEIN CUTC HOMOLOG"/>
    <property type="match status" value="1"/>
</dbReference>
<protein>
    <recommendedName>
        <fullName evidence="2">Copper homeostasis protein cutC homolog</fullName>
    </recommendedName>
</protein>
<dbReference type="RefSeq" id="WP_390195448.1">
    <property type="nucleotide sequence ID" value="NZ_JBHSDV010000001.1"/>
</dbReference>
<organism evidence="3 4">
    <name type="scientific">Gracilibacillus marinus</name>
    <dbReference type="NCBI Taxonomy" id="630535"/>
    <lineage>
        <taxon>Bacteria</taxon>
        <taxon>Bacillati</taxon>
        <taxon>Bacillota</taxon>
        <taxon>Bacilli</taxon>
        <taxon>Bacillales</taxon>
        <taxon>Bacillaceae</taxon>
        <taxon>Gracilibacillus</taxon>
    </lineage>
</organism>
<dbReference type="PANTHER" id="PTHR12598">
    <property type="entry name" value="COPPER HOMEOSTASIS PROTEIN CUTC"/>
    <property type="match status" value="1"/>
</dbReference>
<dbReference type="InterPro" id="IPR036822">
    <property type="entry name" value="CutC-like_dom_sf"/>
</dbReference>
<comment type="similarity">
    <text evidence="1">Belongs to the CutC family.</text>
</comment>
<dbReference type="Proteomes" id="UP001595880">
    <property type="component" value="Unassembled WGS sequence"/>
</dbReference>
<evidence type="ECO:0000256" key="1">
    <source>
        <dbReference type="ARBA" id="ARBA00007768"/>
    </source>
</evidence>
<dbReference type="InterPro" id="IPR005627">
    <property type="entry name" value="CutC-like"/>
</dbReference>
<dbReference type="Gene3D" id="3.20.20.380">
    <property type="entry name" value="Copper homeostasis (CutC) domain"/>
    <property type="match status" value="1"/>
</dbReference>
<dbReference type="Pfam" id="PF03932">
    <property type="entry name" value="CutC"/>
    <property type="match status" value="1"/>
</dbReference>
<evidence type="ECO:0000256" key="2">
    <source>
        <dbReference type="ARBA" id="ARBA00019014"/>
    </source>
</evidence>
<reference evidence="4" key="1">
    <citation type="journal article" date="2019" name="Int. J. Syst. Evol. Microbiol.">
        <title>The Global Catalogue of Microorganisms (GCM) 10K type strain sequencing project: providing services to taxonomists for standard genome sequencing and annotation.</title>
        <authorList>
            <consortium name="The Broad Institute Genomics Platform"/>
            <consortium name="The Broad Institute Genome Sequencing Center for Infectious Disease"/>
            <person name="Wu L."/>
            <person name="Ma J."/>
        </authorList>
    </citation>
    <scope>NUCLEOTIDE SEQUENCE [LARGE SCALE GENOMIC DNA]</scope>
    <source>
        <strain evidence="4">KACC 14058</strain>
    </source>
</reference>
<accession>A0ABV8VQD1</accession>
<comment type="caution">
    <text evidence="3">The sequence shown here is derived from an EMBL/GenBank/DDBJ whole genome shotgun (WGS) entry which is preliminary data.</text>
</comment>
<name>A0ABV8VQD1_9BACI</name>
<sequence length="228" mass="25601">MIEAIVENVEDAVKAEAAGIDRLELVSSIDRDGLTPTIAVTKQIIEQVTIPVQVMIRPHDNGFCNSDRDVEEILKSMEEMFEIGATRFVVGGLKEDFSIDDKLIEKIIAHYPSVNLTFHRAIDFAVDIKQAYHTLSMYKDNIKRILTSGGAPNCEEGMDTLQELVQLSEETNGPIIMPGAGISPTNFRTIHEKVRAKEYHFGKGVRVHQSLDYDFDLDSILVIKEIKR</sequence>
<evidence type="ECO:0000313" key="4">
    <source>
        <dbReference type="Proteomes" id="UP001595880"/>
    </source>
</evidence>
<gene>
    <name evidence="3" type="ORF">ACFOZ1_02430</name>
</gene>
<evidence type="ECO:0000313" key="3">
    <source>
        <dbReference type="EMBL" id="MFC4386657.1"/>
    </source>
</evidence>
<proteinExistence type="inferred from homology"/>
<dbReference type="SUPFAM" id="SSF110395">
    <property type="entry name" value="CutC-like"/>
    <property type="match status" value="1"/>
</dbReference>